<feature type="transmembrane region" description="Helical" evidence="7">
    <location>
        <begin position="251"/>
        <end position="271"/>
    </location>
</feature>
<comment type="catalytic activity">
    <reaction evidence="7">
        <text>L-cysteinyl-[prolipoprotein] + a 1,2-diacyl-sn-glycero-3-phospho-(1'-sn-glycerol) = an S-1,2-diacyl-sn-glyceryl-L-cysteinyl-[prolipoprotein] + sn-glycerol 1-phosphate + H(+)</text>
        <dbReference type="Rhea" id="RHEA:56712"/>
        <dbReference type="Rhea" id="RHEA-COMP:14679"/>
        <dbReference type="Rhea" id="RHEA-COMP:14680"/>
        <dbReference type="ChEBI" id="CHEBI:15378"/>
        <dbReference type="ChEBI" id="CHEBI:29950"/>
        <dbReference type="ChEBI" id="CHEBI:57685"/>
        <dbReference type="ChEBI" id="CHEBI:64716"/>
        <dbReference type="ChEBI" id="CHEBI:140658"/>
        <dbReference type="EC" id="2.5.1.145"/>
    </reaction>
</comment>
<comment type="similarity">
    <text evidence="1 7">Belongs to the Lgt family.</text>
</comment>
<dbReference type="GO" id="GO:0016740">
    <property type="term" value="F:transferase activity"/>
    <property type="evidence" value="ECO:0007669"/>
    <property type="project" value="UniProtKB-KW"/>
</dbReference>
<protein>
    <recommendedName>
        <fullName evidence="7">Phosphatidylglycerol--prolipoprotein diacylglyceryl transferase</fullName>
        <ecNumber evidence="7">2.5.1.145</ecNumber>
    </recommendedName>
</protein>
<evidence type="ECO:0000256" key="1">
    <source>
        <dbReference type="ARBA" id="ARBA00007150"/>
    </source>
</evidence>
<evidence type="ECO:0000256" key="6">
    <source>
        <dbReference type="ARBA" id="ARBA00023136"/>
    </source>
</evidence>
<comment type="pathway">
    <text evidence="7">Protein modification; lipoprotein biosynthesis (diacylglyceryl transfer).</text>
</comment>
<feature type="transmembrane region" description="Helical" evidence="7">
    <location>
        <begin position="196"/>
        <end position="214"/>
    </location>
</feature>
<accession>A0ABN3L8V0</accession>
<keyword evidence="4 7" id="KW-0812">Transmembrane</keyword>
<feature type="transmembrane region" description="Helical" evidence="7">
    <location>
        <begin position="56"/>
        <end position="76"/>
    </location>
</feature>
<dbReference type="PROSITE" id="PS01311">
    <property type="entry name" value="LGT"/>
    <property type="match status" value="1"/>
</dbReference>
<evidence type="ECO:0000256" key="2">
    <source>
        <dbReference type="ARBA" id="ARBA00022475"/>
    </source>
</evidence>
<keyword evidence="10" id="KW-1185">Reference proteome</keyword>
<reference evidence="9 10" key="1">
    <citation type="journal article" date="2019" name="Int. J. Syst. Evol. Microbiol.">
        <title>The Global Catalogue of Microorganisms (GCM) 10K type strain sequencing project: providing services to taxonomists for standard genome sequencing and annotation.</title>
        <authorList>
            <consortium name="The Broad Institute Genomics Platform"/>
            <consortium name="The Broad Institute Genome Sequencing Center for Infectious Disease"/>
            <person name="Wu L."/>
            <person name="Ma J."/>
        </authorList>
    </citation>
    <scope>NUCLEOTIDE SEQUENCE [LARGE SCALE GENOMIC DNA]</scope>
    <source>
        <strain evidence="9 10">JCM 16259</strain>
    </source>
</reference>
<feature type="transmembrane region" description="Helical" evidence="7">
    <location>
        <begin position="130"/>
        <end position="148"/>
    </location>
</feature>
<evidence type="ECO:0000313" key="10">
    <source>
        <dbReference type="Proteomes" id="UP001500730"/>
    </source>
</evidence>
<comment type="subcellular location">
    <subcellularLocation>
        <location evidence="7">Cell membrane</location>
        <topology evidence="7">Multi-pass membrane protein</topology>
    </subcellularLocation>
</comment>
<comment type="function">
    <text evidence="7">Catalyzes the transfer of the diacylglyceryl group from phosphatidylglycerol to the sulfhydryl group of the N-terminal cysteine of a prolipoprotein, the first step in the formation of mature lipoproteins.</text>
</comment>
<feature type="compositionally biased region" description="Basic and acidic residues" evidence="8">
    <location>
        <begin position="353"/>
        <end position="363"/>
    </location>
</feature>
<evidence type="ECO:0000256" key="8">
    <source>
        <dbReference type="SAM" id="MobiDB-lite"/>
    </source>
</evidence>
<evidence type="ECO:0000256" key="3">
    <source>
        <dbReference type="ARBA" id="ARBA00022679"/>
    </source>
</evidence>
<dbReference type="InterPro" id="IPR001640">
    <property type="entry name" value="Lgt"/>
</dbReference>
<feature type="binding site" evidence="7">
    <location>
        <position position="146"/>
    </location>
    <ligand>
        <name>a 1,2-diacyl-sn-glycero-3-phospho-(1'-sn-glycerol)</name>
        <dbReference type="ChEBI" id="CHEBI:64716"/>
    </ligand>
</feature>
<evidence type="ECO:0000256" key="4">
    <source>
        <dbReference type="ARBA" id="ARBA00022692"/>
    </source>
</evidence>
<feature type="transmembrane region" description="Helical" evidence="7">
    <location>
        <begin position="221"/>
        <end position="239"/>
    </location>
</feature>
<sequence length="363" mass="39088">MSLLAALPTEIPSPSVGVWHLGPLPIRGYAMCILAGIVVAVWLTQKRLEARGHRKGVAIDISAWAVPFGIVGGRLYHLITTPQPYFGENGHPWKAFAIYEGGLGIWGAVALGAVGAWIGCRKNGVAFRDFVDAAAPGLAIAQAMGRFGNWFNNEIYGAPTDLPWRLRIYEWDTSAGRALVDAQGNPIVKGYFQPTFLYEALWCLVLATFLIWLGRRRQLKAGQVFAAYVMGYPVGRIVIENMRSDSANLILGQRVNTWVSILVFVLGIVLWRRFGRLEQPALPEPVTPAEPAESTESTGPADPADPADPAEPAGPGDADRVGEGSHGGDSTGTAPEDPAAHEPADGLNHTARRTADAERPAQR</sequence>
<keyword evidence="2 7" id="KW-1003">Cell membrane</keyword>
<dbReference type="Proteomes" id="UP001500730">
    <property type="component" value="Unassembled WGS sequence"/>
</dbReference>
<evidence type="ECO:0000256" key="7">
    <source>
        <dbReference type="HAMAP-Rule" id="MF_01147"/>
    </source>
</evidence>
<dbReference type="PANTHER" id="PTHR30589:SF0">
    <property type="entry name" value="PHOSPHATIDYLGLYCEROL--PROLIPOPROTEIN DIACYLGLYCERYL TRANSFERASE"/>
    <property type="match status" value="1"/>
</dbReference>
<comment type="caution">
    <text evidence="9">The sequence shown here is derived from an EMBL/GenBank/DDBJ whole genome shotgun (WGS) entry which is preliminary data.</text>
</comment>
<evidence type="ECO:0000313" key="9">
    <source>
        <dbReference type="EMBL" id="GAA2478142.1"/>
    </source>
</evidence>
<evidence type="ECO:0000256" key="5">
    <source>
        <dbReference type="ARBA" id="ARBA00022989"/>
    </source>
</evidence>
<organism evidence="9 10">
    <name type="scientific">Terrabacter carboxydivorans</name>
    <dbReference type="NCBI Taxonomy" id="619730"/>
    <lineage>
        <taxon>Bacteria</taxon>
        <taxon>Bacillati</taxon>
        <taxon>Actinomycetota</taxon>
        <taxon>Actinomycetes</taxon>
        <taxon>Micrococcales</taxon>
        <taxon>Intrasporangiaceae</taxon>
        <taxon>Terrabacter</taxon>
    </lineage>
</organism>
<feature type="region of interest" description="Disordered" evidence="8">
    <location>
        <begin position="281"/>
        <end position="363"/>
    </location>
</feature>
<gene>
    <name evidence="7 9" type="primary">lgt</name>
    <name evidence="9" type="ORF">GCM10009858_14410</name>
</gene>
<keyword evidence="5 7" id="KW-1133">Transmembrane helix</keyword>
<dbReference type="NCBIfam" id="TIGR00544">
    <property type="entry name" value="lgt"/>
    <property type="match status" value="1"/>
</dbReference>
<proteinExistence type="inferred from homology"/>
<feature type="transmembrane region" description="Helical" evidence="7">
    <location>
        <begin position="96"/>
        <end position="118"/>
    </location>
</feature>
<dbReference type="PANTHER" id="PTHR30589">
    <property type="entry name" value="PROLIPOPROTEIN DIACYLGLYCERYL TRANSFERASE"/>
    <property type="match status" value="1"/>
</dbReference>
<keyword evidence="3 7" id="KW-0808">Transferase</keyword>
<dbReference type="HAMAP" id="MF_01147">
    <property type="entry name" value="Lgt"/>
    <property type="match status" value="1"/>
</dbReference>
<feature type="transmembrane region" description="Helical" evidence="7">
    <location>
        <begin position="26"/>
        <end position="44"/>
    </location>
</feature>
<dbReference type="Pfam" id="PF01790">
    <property type="entry name" value="LGT"/>
    <property type="match status" value="1"/>
</dbReference>
<dbReference type="EC" id="2.5.1.145" evidence="7"/>
<dbReference type="RefSeq" id="WP_344254135.1">
    <property type="nucleotide sequence ID" value="NZ_BAAARE010000005.1"/>
</dbReference>
<dbReference type="EMBL" id="BAAARE010000005">
    <property type="protein sequence ID" value="GAA2478142.1"/>
    <property type="molecule type" value="Genomic_DNA"/>
</dbReference>
<keyword evidence="6 7" id="KW-0472">Membrane</keyword>
<name>A0ABN3L8V0_9MICO</name>